<keyword evidence="10" id="KW-1185">Reference proteome</keyword>
<dbReference type="Proteomes" id="UP001162889">
    <property type="component" value="Unassembled WGS sequence"/>
</dbReference>
<keyword evidence="5" id="KW-0998">Cell outer membrane</keyword>
<dbReference type="RefSeq" id="WP_217942384.1">
    <property type="nucleotide sequence ID" value="NZ_JAHTGR010000005.1"/>
</dbReference>
<evidence type="ECO:0000313" key="7">
    <source>
        <dbReference type="EMBL" id="MBV6321615.1"/>
    </source>
</evidence>
<keyword evidence="4" id="KW-0472">Membrane</keyword>
<evidence type="ECO:0000313" key="8">
    <source>
        <dbReference type="EMBL" id="MCP2008125.1"/>
    </source>
</evidence>
<organism evidence="7 9">
    <name type="scientific">Duganella violaceipulchra</name>
    <dbReference type="NCBI Taxonomy" id="2849652"/>
    <lineage>
        <taxon>Bacteria</taxon>
        <taxon>Pseudomonadati</taxon>
        <taxon>Pseudomonadota</taxon>
        <taxon>Betaproteobacteria</taxon>
        <taxon>Burkholderiales</taxon>
        <taxon>Oxalobacteraceae</taxon>
        <taxon>Telluria group</taxon>
        <taxon>Duganella</taxon>
    </lineage>
</organism>
<evidence type="ECO:0000256" key="5">
    <source>
        <dbReference type="ARBA" id="ARBA00023237"/>
    </source>
</evidence>
<protein>
    <submittedName>
        <fullName evidence="7">MipA/OmpV family protein</fullName>
    </submittedName>
    <submittedName>
        <fullName evidence="8">Outer membrane scaffolding protein for murein synthesis (MipA/OmpV family)</fullName>
    </submittedName>
</protein>
<dbReference type="EMBL" id="JAHTGR010000005">
    <property type="protein sequence ID" value="MBV6321615.1"/>
    <property type="molecule type" value="Genomic_DNA"/>
</dbReference>
<evidence type="ECO:0000313" key="10">
    <source>
        <dbReference type="Proteomes" id="UP001162889"/>
    </source>
</evidence>
<proteinExistence type="inferred from homology"/>
<name>A0AA41H6X9_9BURK</name>
<feature type="chain" id="PRO_5041291172" evidence="6">
    <location>
        <begin position="19"/>
        <end position="255"/>
    </location>
</feature>
<evidence type="ECO:0000256" key="1">
    <source>
        <dbReference type="ARBA" id="ARBA00004442"/>
    </source>
</evidence>
<gene>
    <name evidence="7" type="ORF">KVP70_11760</name>
    <name evidence="8" type="ORF">L1274_001825</name>
</gene>
<evidence type="ECO:0000256" key="2">
    <source>
        <dbReference type="ARBA" id="ARBA00005722"/>
    </source>
</evidence>
<comment type="caution">
    <text evidence="7">The sequence shown here is derived from an EMBL/GenBank/DDBJ whole genome shotgun (WGS) entry which is preliminary data.</text>
</comment>
<keyword evidence="3 6" id="KW-0732">Signal</keyword>
<evidence type="ECO:0000256" key="3">
    <source>
        <dbReference type="ARBA" id="ARBA00022729"/>
    </source>
</evidence>
<dbReference type="EMBL" id="JALJZU010000003">
    <property type="protein sequence ID" value="MCP2008125.1"/>
    <property type="molecule type" value="Genomic_DNA"/>
</dbReference>
<evidence type="ECO:0000256" key="6">
    <source>
        <dbReference type="SAM" id="SignalP"/>
    </source>
</evidence>
<dbReference type="PANTHER" id="PTHR38776">
    <property type="entry name" value="MLTA-INTERACTING PROTEIN-RELATED"/>
    <property type="match status" value="1"/>
</dbReference>
<dbReference type="Pfam" id="PF06629">
    <property type="entry name" value="MipA"/>
    <property type="match status" value="1"/>
</dbReference>
<dbReference type="AlphaFoldDB" id="A0AA41H6X9"/>
<reference evidence="7" key="1">
    <citation type="submission" date="2021-07" db="EMBL/GenBank/DDBJ databases">
        <title>Characterization of violacein-producing bacteria and related species.</title>
        <authorList>
            <person name="Wilson H.S."/>
            <person name="De Leon M.E."/>
        </authorList>
    </citation>
    <scope>NUCLEOTIDE SEQUENCE</scope>
    <source>
        <strain evidence="7">HSC-15S17</strain>
    </source>
</reference>
<dbReference type="PANTHER" id="PTHR38776:SF1">
    <property type="entry name" value="MLTA-INTERACTING PROTEIN-RELATED"/>
    <property type="match status" value="1"/>
</dbReference>
<feature type="signal peptide" evidence="6">
    <location>
        <begin position="1"/>
        <end position="18"/>
    </location>
</feature>
<dbReference type="GO" id="GO:0009279">
    <property type="term" value="C:cell outer membrane"/>
    <property type="evidence" value="ECO:0007669"/>
    <property type="project" value="UniProtKB-SubCell"/>
</dbReference>
<evidence type="ECO:0000256" key="4">
    <source>
        <dbReference type="ARBA" id="ARBA00023136"/>
    </source>
</evidence>
<reference evidence="8" key="2">
    <citation type="submission" date="2022-03" db="EMBL/GenBank/DDBJ databases">
        <title>Genome Encyclopedia of Bacteria and Archaea VI: Functional Genomics of Type Strains.</title>
        <authorList>
            <person name="Whitman W."/>
        </authorList>
    </citation>
    <scope>NUCLEOTIDE SEQUENCE</scope>
    <source>
        <strain evidence="8">HSC-15S17</strain>
    </source>
</reference>
<evidence type="ECO:0000313" key="9">
    <source>
        <dbReference type="Proteomes" id="UP001155901"/>
    </source>
</evidence>
<comment type="subcellular location">
    <subcellularLocation>
        <location evidence="1">Cell outer membrane</location>
    </subcellularLocation>
</comment>
<dbReference type="Proteomes" id="UP001155901">
    <property type="component" value="Unassembled WGS sequence"/>
</dbReference>
<sequence length="255" mass="27642">MARTLLLAALLACRAAQAGPTRMMMPEDTQDIYFGLALNDLVHEKSGDRSTTVLPTLWVQWSSGAFLDLNSQDGLGLGWHLSDNPALEYGPQLRFSSREQRSDTPGQRGGLAAEGGLFVTYRVEHNISAGAQLMGSSGNSGRGLRAQLWTEASTPVAAHHTLSLGAGLLLANQRYLQEYFGVSAQQAGVEAHPLYAPRQGVLSMYLQPSWGWQIGNKYTLDTWLRVSRLGGQAAASPLVGQRNRAIVSTALSYHY</sequence>
<comment type="similarity">
    <text evidence="2">Belongs to the MipA/OmpV family.</text>
</comment>
<dbReference type="InterPro" id="IPR010583">
    <property type="entry name" value="MipA"/>
</dbReference>
<accession>A0AA41H6X9</accession>